<evidence type="ECO:0000256" key="1">
    <source>
        <dbReference type="ARBA" id="ARBA00022603"/>
    </source>
</evidence>
<feature type="compositionally biased region" description="Basic and acidic residues" evidence="5">
    <location>
        <begin position="245"/>
        <end position="257"/>
    </location>
</feature>
<keyword evidence="4" id="KW-0862">Zinc</keyword>
<dbReference type="GO" id="GO:0008898">
    <property type="term" value="F:S-adenosylmethionine-homocysteine S-methyltransferase activity"/>
    <property type="evidence" value="ECO:0007669"/>
    <property type="project" value="TreeGrafter"/>
</dbReference>
<dbReference type="Proteomes" id="UP000053239">
    <property type="component" value="Unassembled WGS sequence"/>
</dbReference>
<dbReference type="EMBL" id="KQ235573">
    <property type="protein sequence ID" value="KMZ96724.1"/>
    <property type="molecule type" value="Genomic_DNA"/>
</dbReference>
<dbReference type="InterPro" id="IPR003726">
    <property type="entry name" value="HCY_dom"/>
</dbReference>
<proteinExistence type="predicted"/>
<dbReference type="PANTHER" id="PTHR46015">
    <property type="entry name" value="ZGC:172121"/>
    <property type="match status" value="1"/>
</dbReference>
<dbReference type="Pfam" id="PF02574">
    <property type="entry name" value="S-methyl_trans"/>
    <property type="match status" value="2"/>
</dbReference>
<reference evidence="7 8" key="1">
    <citation type="submission" date="2011-09" db="EMBL/GenBank/DDBJ databases">
        <title>The Genome Sequence of Plasmodium vivax North Korean.</title>
        <authorList>
            <consortium name="The Broad Institute Genome Sequencing Platform"/>
            <consortium name="The Broad Institute Genome Sequencing Center for Infectious Disease"/>
            <person name="Neafsey D."/>
            <person name="Carlton J."/>
            <person name="Barnwell J."/>
            <person name="Collins W."/>
            <person name="Escalante A."/>
            <person name="Mullikin J."/>
            <person name="Saul A."/>
            <person name="Guigo R."/>
            <person name="Camara F."/>
            <person name="Young S.K."/>
            <person name="Zeng Q."/>
            <person name="Gargeya S."/>
            <person name="Fitzgerald M."/>
            <person name="Haas B."/>
            <person name="Abouelleil A."/>
            <person name="Alvarado L."/>
            <person name="Arachchi H.M."/>
            <person name="Berlin A."/>
            <person name="Brown A."/>
            <person name="Chapman S.B."/>
            <person name="Chen Z."/>
            <person name="Dunbar C."/>
            <person name="Freedman E."/>
            <person name="Gearin G."/>
            <person name="Gellesch M."/>
            <person name="Goldberg J."/>
            <person name="Griggs A."/>
            <person name="Gujja S."/>
            <person name="Heiman D."/>
            <person name="Howarth C."/>
            <person name="Larson L."/>
            <person name="Lui A."/>
            <person name="MacDonald P.J.P."/>
            <person name="Montmayeur A."/>
            <person name="Murphy C."/>
            <person name="Neiman D."/>
            <person name="Pearson M."/>
            <person name="Priest M."/>
            <person name="Roberts A."/>
            <person name="Saif S."/>
            <person name="Shea T."/>
            <person name="Shenoy N."/>
            <person name="Sisk P."/>
            <person name="Stolte C."/>
            <person name="Sykes S."/>
            <person name="Wortman J."/>
            <person name="Nusbaum C."/>
            <person name="Birren B."/>
        </authorList>
    </citation>
    <scope>NUCLEOTIDE SEQUENCE [LARGE SCALE GENOMIC DNA]</scope>
    <source>
        <strain evidence="7 8">North Korean</strain>
    </source>
</reference>
<sequence>MAKEVFTLDGGKISELERLGVGNFDFLSCHDEGDEEQMVSTLENIHLSYLLAGCNVISTNTFQVNLHSLQEKGISVQDGEGIVDRYIDIAHRALLRYEGIKRSEDFPLFHLCPLEDSSPYEHLEGFQQMRNHLGIVHPKDSVNTREYVDSFDLSPGGWGGSPIRRCPGRYVAFATGGYSAAFRDFSEYSGVMRKGGAPGKAAPLGNAMTSCKPQNQQYDIFISTPTLHADDQPPSIKMIPVSSRESGRESGRERGGPSREAAPNRHLFNYGLEYYVDVGDEEIISNCNFKLGAYKRNEEKLHLFSLLTSSNVREVLTLYSHLVKCGGHFDTNVVVSFYCNDGQHIGCSGYSFVDVVLILLYLDSRNRFIKAIGLNCVSIDSVRELFAPLTRCISSDGTVDVDAYGSPSGELSGLTKTILKGLKKNRFLGDIHFFASPNKSLNRVTYDYEGGEVHFETTQERHKHVCNYVGEWLHVGLSGFGGCCYYNPYDISLLDYKLGQLAGGVAVREKQR</sequence>
<evidence type="ECO:0000256" key="4">
    <source>
        <dbReference type="ARBA" id="ARBA00022833"/>
    </source>
</evidence>
<dbReference type="OrthoDB" id="261426at2759"/>
<keyword evidence="3" id="KW-0479">Metal-binding</keyword>
<evidence type="ECO:0000256" key="2">
    <source>
        <dbReference type="ARBA" id="ARBA00022679"/>
    </source>
</evidence>
<evidence type="ECO:0000313" key="7">
    <source>
        <dbReference type="EMBL" id="KMZ96724.1"/>
    </source>
</evidence>
<feature type="domain" description="Hcy-binding" evidence="6">
    <location>
        <begin position="8"/>
        <end position="98"/>
    </location>
</feature>
<evidence type="ECO:0000256" key="5">
    <source>
        <dbReference type="SAM" id="MobiDB-lite"/>
    </source>
</evidence>
<gene>
    <name evidence="7" type="ORF">PVNG_02743</name>
</gene>
<feature type="domain" description="Hcy-binding" evidence="6">
    <location>
        <begin position="300"/>
        <end position="494"/>
    </location>
</feature>
<dbReference type="GO" id="GO:0046872">
    <property type="term" value="F:metal ion binding"/>
    <property type="evidence" value="ECO:0007669"/>
    <property type="project" value="UniProtKB-KW"/>
</dbReference>
<accession>A0A0J9TMX1</accession>
<dbReference type="PANTHER" id="PTHR46015:SF1">
    <property type="entry name" value="HOMOCYSTEINE S-METHYLTRANSFERASE-LIKE ISOFORM 1"/>
    <property type="match status" value="1"/>
</dbReference>
<dbReference type="GO" id="GO:0032259">
    <property type="term" value="P:methylation"/>
    <property type="evidence" value="ECO:0007669"/>
    <property type="project" value="UniProtKB-KW"/>
</dbReference>
<keyword evidence="2" id="KW-0808">Transferase</keyword>
<dbReference type="SUPFAM" id="SSF82282">
    <property type="entry name" value="Homocysteine S-methyltransferase"/>
    <property type="match status" value="1"/>
</dbReference>
<dbReference type="InterPro" id="IPR051486">
    <property type="entry name" value="Hcy_S-methyltransferase"/>
</dbReference>
<dbReference type="GO" id="GO:0009086">
    <property type="term" value="P:methionine biosynthetic process"/>
    <property type="evidence" value="ECO:0007669"/>
    <property type="project" value="TreeGrafter"/>
</dbReference>
<organism evidence="7 8">
    <name type="scientific">Plasmodium vivax North Korean</name>
    <dbReference type="NCBI Taxonomy" id="1035514"/>
    <lineage>
        <taxon>Eukaryota</taxon>
        <taxon>Sar</taxon>
        <taxon>Alveolata</taxon>
        <taxon>Apicomplexa</taxon>
        <taxon>Aconoidasida</taxon>
        <taxon>Haemosporida</taxon>
        <taxon>Plasmodiidae</taxon>
        <taxon>Plasmodium</taxon>
        <taxon>Plasmodium (Plasmodium)</taxon>
    </lineage>
</organism>
<evidence type="ECO:0000313" key="8">
    <source>
        <dbReference type="Proteomes" id="UP000053239"/>
    </source>
</evidence>
<dbReference type="Gene3D" id="3.20.20.330">
    <property type="entry name" value="Homocysteine-binding-like domain"/>
    <property type="match status" value="1"/>
</dbReference>
<dbReference type="AlphaFoldDB" id="A0A0J9TMX1"/>
<dbReference type="InterPro" id="IPR036589">
    <property type="entry name" value="HCY_dom_sf"/>
</dbReference>
<feature type="region of interest" description="Disordered" evidence="5">
    <location>
        <begin position="227"/>
        <end position="262"/>
    </location>
</feature>
<protein>
    <recommendedName>
        <fullName evidence="6">Hcy-binding domain-containing protein</fullName>
    </recommendedName>
</protein>
<evidence type="ECO:0000259" key="6">
    <source>
        <dbReference type="Pfam" id="PF02574"/>
    </source>
</evidence>
<dbReference type="GO" id="GO:0033528">
    <property type="term" value="P:S-methylmethionine cycle"/>
    <property type="evidence" value="ECO:0007669"/>
    <property type="project" value="TreeGrafter"/>
</dbReference>
<evidence type="ECO:0000256" key="3">
    <source>
        <dbReference type="ARBA" id="ARBA00022723"/>
    </source>
</evidence>
<name>A0A0J9TMX1_PLAVI</name>
<keyword evidence="1" id="KW-0489">Methyltransferase</keyword>